<feature type="repeat" description="RCC1" evidence="1">
    <location>
        <begin position="328"/>
        <end position="405"/>
    </location>
</feature>
<evidence type="ECO:0000256" key="2">
    <source>
        <dbReference type="SAM" id="Phobius"/>
    </source>
</evidence>
<keyword evidence="2" id="KW-1133">Transmembrane helix</keyword>
<feature type="transmembrane region" description="Helical" evidence="2">
    <location>
        <begin position="97"/>
        <end position="115"/>
    </location>
</feature>
<dbReference type="InterPro" id="IPR053245">
    <property type="entry name" value="MitoProcess-Associated"/>
</dbReference>
<name>A0A1E4U1M8_PACTA</name>
<dbReference type="PROSITE" id="PS50012">
    <property type="entry name" value="RCC1_3"/>
    <property type="match status" value="3"/>
</dbReference>
<dbReference type="Gene3D" id="2.130.10.30">
    <property type="entry name" value="Regulator of chromosome condensation 1/beta-lactamase-inhibitor protein II"/>
    <property type="match status" value="2"/>
</dbReference>
<dbReference type="GO" id="GO:0034551">
    <property type="term" value="P:mitochondrial respiratory chain complex III assembly"/>
    <property type="evidence" value="ECO:0007669"/>
    <property type="project" value="TreeGrafter"/>
</dbReference>
<dbReference type="EMBL" id="KV454011">
    <property type="protein sequence ID" value="ODV97808.1"/>
    <property type="molecule type" value="Genomic_DNA"/>
</dbReference>
<dbReference type="PANTHER" id="PTHR47563:SF1">
    <property type="entry name" value="PROTEIN FMP25, MITOCHONDRIAL"/>
    <property type="match status" value="1"/>
</dbReference>
<evidence type="ECO:0000313" key="4">
    <source>
        <dbReference type="Proteomes" id="UP000094236"/>
    </source>
</evidence>
<feature type="repeat" description="RCC1" evidence="1">
    <location>
        <begin position="498"/>
        <end position="563"/>
    </location>
</feature>
<dbReference type="AlphaFoldDB" id="A0A1E4U1M8"/>
<evidence type="ECO:0000313" key="3">
    <source>
        <dbReference type="EMBL" id="ODV97808.1"/>
    </source>
</evidence>
<dbReference type="InterPro" id="IPR009091">
    <property type="entry name" value="RCC1/BLIP-II"/>
</dbReference>
<accession>A0A1E4U1M8</accession>
<dbReference type="SUPFAM" id="SSF50985">
    <property type="entry name" value="RCC1/BLIP-II"/>
    <property type="match status" value="1"/>
</dbReference>
<evidence type="ECO:0000256" key="1">
    <source>
        <dbReference type="PROSITE-ProRule" id="PRU00235"/>
    </source>
</evidence>
<dbReference type="GO" id="GO:0005743">
    <property type="term" value="C:mitochondrial inner membrane"/>
    <property type="evidence" value="ECO:0007669"/>
    <property type="project" value="TreeGrafter"/>
</dbReference>
<keyword evidence="2" id="KW-0472">Membrane</keyword>
<dbReference type="PANTHER" id="PTHR47563">
    <property type="entry name" value="PROTEIN FMP25, MITOCHONDRIAL"/>
    <property type="match status" value="1"/>
</dbReference>
<keyword evidence="2" id="KW-0812">Transmembrane</keyword>
<gene>
    <name evidence="3" type="ORF">PACTADRAFT_47660</name>
</gene>
<dbReference type="Pfam" id="PF00415">
    <property type="entry name" value="RCC1"/>
    <property type="match status" value="1"/>
</dbReference>
<feature type="repeat" description="RCC1" evidence="1">
    <location>
        <begin position="406"/>
        <end position="467"/>
    </location>
</feature>
<sequence length="665" mass="75621">MLGRSSARRLVGYRSAFLPNNNRYFHLSFFWLNSKTNQESGNDSLSRQKLKLKVEDPLLEENAKQYKFPQFEDSGAKNESSQSEFNKRYELVERMKALIFGIVCVGGVIGIYQAYQYRSQLKYLLFHEYDLSAFKESYEELQRKKNKSKKQEFFMVTNKNDTSVPGLYVCGNNEYYTLDPKDRETKAITKFKRFDFFDGKFLKDLKISKTSGAAIDENGNLYQWGKGFDNDATEPRITLQNQKLSKVTISNQALYLLTERGEVLYIPESFENQLKISSNPSIFKKIGFFKSKPILNFSKLQIPNIAKDEKITDFQSGLQHLLLLTNKGRVFSLATGFKPIDKSYGQFGLPTLSQFDPVPPPNKVFELKNLNTFKSHLPTGEKTIENRFIKQIACGDNHSLALDNLGSIWAWGKNTFGSLGKNVNYDTEIIPFPSKIDLVNDHFKRNELPQCIDIHAGGDSSFATFTSTDIYNLFQKSLADPTKLVDMKNLTSNQKFKLLYLSWGHGLNGELGVGHFIHAQADPLKIKNLADLKDFNENTNVMETIGIKHWSTGQTHTALTLNNNDVLVWGSNEFGQLGNGKRIKVGAPATVPKIVEPLNESTENAENKKYAKTIKMNNDRLQLLSNVDQKNSVQFKNLKGKKINKDIEQVLVAGDESSAIYYRKL</sequence>
<dbReference type="Proteomes" id="UP000094236">
    <property type="component" value="Unassembled WGS sequence"/>
</dbReference>
<dbReference type="InterPro" id="IPR000408">
    <property type="entry name" value="Reg_chr_condens"/>
</dbReference>
<dbReference type="Pfam" id="PF13540">
    <property type="entry name" value="RCC1_2"/>
    <property type="match status" value="1"/>
</dbReference>
<dbReference type="STRING" id="669874.A0A1E4U1M8"/>
<proteinExistence type="predicted"/>
<keyword evidence="4" id="KW-1185">Reference proteome</keyword>
<organism evidence="3 4">
    <name type="scientific">Pachysolen tannophilus NRRL Y-2460</name>
    <dbReference type="NCBI Taxonomy" id="669874"/>
    <lineage>
        <taxon>Eukaryota</taxon>
        <taxon>Fungi</taxon>
        <taxon>Dikarya</taxon>
        <taxon>Ascomycota</taxon>
        <taxon>Saccharomycotina</taxon>
        <taxon>Pichiomycetes</taxon>
        <taxon>Pachysolenaceae</taxon>
        <taxon>Pachysolen</taxon>
    </lineage>
</organism>
<dbReference type="OrthoDB" id="10256179at2759"/>
<protein>
    <submittedName>
        <fullName evidence="3">Uncharacterized protein</fullName>
    </submittedName>
</protein>
<dbReference type="PROSITE" id="PS00626">
    <property type="entry name" value="RCC1_2"/>
    <property type="match status" value="1"/>
</dbReference>
<reference evidence="4" key="1">
    <citation type="submission" date="2016-05" db="EMBL/GenBank/DDBJ databases">
        <title>Comparative genomics of biotechnologically important yeasts.</title>
        <authorList>
            <consortium name="DOE Joint Genome Institute"/>
            <person name="Riley R."/>
            <person name="Haridas S."/>
            <person name="Wolfe K.H."/>
            <person name="Lopes M.R."/>
            <person name="Hittinger C.T."/>
            <person name="Goker M."/>
            <person name="Salamov A."/>
            <person name="Wisecaver J."/>
            <person name="Long T.M."/>
            <person name="Aerts A.L."/>
            <person name="Barry K."/>
            <person name="Choi C."/>
            <person name="Clum A."/>
            <person name="Coughlan A.Y."/>
            <person name="Deshpande S."/>
            <person name="Douglass A.P."/>
            <person name="Hanson S.J."/>
            <person name="Klenk H.-P."/>
            <person name="Labutti K."/>
            <person name="Lapidus A."/>
            <person name="Lindquist E."/>
            <person name="Lipzen A."/>
            <person name="Meier-Kolthoff J.P."/>
            <person name="Ohm R.A."/>
            <person name="Otillar R.P."/>
            <person name="Pangilinan J."/>
            <person name="Peng Y."/>
            <person name="Rokas A."/>
            <person name="Rosa C.A."/>
            <person name="Scheuner C."/>
            <person name="Sibirny A.A."/>
            <person name="Slot J.C."/>
            <person name="Stielow J.B."/>
            <person name="Sun H."/>
            <person name="Kurtzman C.P."/>
            <person name="Blackwell M."/>
            <person name="Grigoriev I.V."/>
            <person name="Jeffries T.W."/>
        </authorList>
    </citation>
    <scope>NUCLEOTIDE SEQUENCE [LARGE SCALE GENOMIC DNA]</scope>
    <source>
        <strain evidence="4">NRRL Y-2460</strain>
    </source>
</reference>